<dbReference type="EMBL" id="CALSDN010000001">
    <property type="protein sequence ID" value="CAH6718177.1"/>
    <property type="molecule type" value="Genomic_DNA"/>
</dbReference>
<keyword evidence="2" id="KW-1185">Reference proteome</keyword>
<reference evidence="1" key="1">
    <citation type="submission" date="2022-06" db="EMBL/GenBank/DDBJ databases">
        <authorList>
            <person name="Legras J.-L."/>
            <person name="Devillers H."/>
            <person name="Grondin C."/>
        </authorList>
    </citation>
    <scope>NUCLEOTIDE SEQUENCE</scope>
    <source>
        <strain evidence="1">CLIB 1444</strain>
    </source>
</reference>
<accession>A0ACA9Y000</accession>
<sequence>MNQNSGKSPFSMFPLSTSSLMKESSLPGSTELQLEKDEMDFEELSKFSERSTSSSIANLRIGSELDIDFAKENYNNSSPIRRSTLGVGNLNAEAFKNSASPLNLGRNHIFEAIKDDVPTNNPTSELLESFRNSRFVESDKNFIPKLSANLRYLLSISQENKNLLMDSLVDFEHVDPSDVDQVHLLINYFKLINKMNKVSQQMGLNQFKLELIINNCMDVLTKINEENSNYDSSF</sequence>
<evidence type="ECO:0000313" key="1">
    <source>
        <dbReference type="EMBL" id="CAH6718177.1"/>
    </source>
</evidence>
<protein>
    <submittedName>
        <fullName evidence="1">Uncharacterized protein</fullName>
    </submittedName>
</protein>
<name>A0ACA9Y000_9ASCO</name>
<evidence type="ECO:0000313" key="2">
    <source>
        <dbReference type="Proteomes" id="UP001152531"/>
    </source>
</evidence>
<gene>
    <name evidence="1" type="ORF">CLIB1444_01S00848</name>
</gene>
<proteinExistence type="predicted"/>
<comment type="caution">
    <text evidence="1">The sequence shown here is derived from an EMBL/GenBank/DDBJ whole genome shotgun (WGS) entry which is preliminary data.</text>
</comment>
<dbReference type="Proteomes" id="UP001152531">
    <property type="component" value="Unassembled WGS sequence"/>
</dbReference>
<organism evidence="1 2">
    <name type="scientific">[Candida] jaroonii</name>
    <dbReference type="NCBI Taxonomy" id="467808"/>
    <lineage>
        <taxon>Eukaryota</taxon>
        <taxon>Fungi</taxon>
        <taxon>Dikarya</taxon>
        <taxon>Ascomycota</taxon>
        <taxon>Saccharomycotina</taxon>
        <taxon>Pichiomycetes</taxon>
        <taxon>Debaryomycetaceae</taxon>
        <taxon>Yamadazyma</taxon>
    </lineage>
</organism>